<keyword evidence="4 7" id="KW-0547">Nucleotide-binding</keyword>
<keyword evidence="9" id="KW-1133">Transmembrane helix</keyword>
<dbReference type="Gene3D" id="3.30.200.20">
    <property type="entry name" value="Phosphorylase Kinase, domain 1"/>
    <property type="match status" value="1"/>
</dbReference>
<reference evidence="12" key="1">
    <citation type="submission" date="2016-10" db="EMBL/GenBank/DDBJ databases">
        <authorList>
            <person name="Varghese N."/>
            <person name="Submissions S."/>
        </authorList>
    </citation>
    <scope>NUCLEOTIDE SEQUENCE [LARGE SCALE GENOMIC DNA]</scope>
    <source>
        <strain evidence="12">DSM 21368</strain>
    </source>
</reference>
<evidence type="ECO:0000256" key="2">
    <source>
        <dbReference type="ARBA" id="ARBA00022527"/>
    </source>
</evidence>
<feature type="region of interest" description="Disordered" evidence="8">
    <location>
        <begin position="336"/>
        <end position="371"/>
    </location>
</feature>
<keyword evidence="5 11" id="KW-0418">Kinase</keyword>
<evidence type="ECO:0000256" key="1">
    <source>
        <dbReference type="ARBA" id="ARBA00012513"/>
    </source>
</evidence>
<evidence type="ECO:0000313" key="12">
    <source>
        <dbReference type="Proteomes" id="UP000199220"/>
    </source>
</evidence>
<feature type="compositionally biased region" description="Low complexity" evidence="8">
    <location>
        <begin position="336"/>
        <end position="348"/>
    </location>
</feature>
<accession>A0A1H5F5S7</accession>
<feature type="domain" description="Protein kinase" evidence="10">
    <location>
        <begin position="15"/>
        <end position="278"/>
    </location>
</feature>
<evidence type="ECO:0000259" key="10">
    <source>
        <dbReference type="PROSITE" id="PS50011"/>
    </source>
</evidence>
<dbReference type="PROSITE" id="PS50011">
    <property type="entry name" value="PROTEIN_KINASE_DOM"/>
    <property type="match status" value="1"/>
</dbReference>
<keyword evidence="6 7" id="KW-0067">ATP-binding</keyword>
<evidence type="ECO:0000256" key="7">
    <source>
        <dbReference type="PROSITE-ProRule" id="PRU10141"/>
    </source>
</evidence>
<evidence type="ECO:0000256" key="3">
    <source>
        <dbReference type="ARBA" id="ARBA00022679"/>
    </source>
</evidence>
<dbReference type="Pfam" id="PF00069">
    <property type="entry name" value="Pkinase"/>
    <property type="match status" value="1"/>
</dbReference>
<dbReference type="SUPFAM" id="SSF56112">
    <property type="entry name" value="Protein kinase-like (PK-like)"/>
    <property type="match status" value="1"/>
</dbReference>
<evidence type="ECO:0000256" key="9">
    <source>
        <dbReference type="SAM" id="Phobius"/>
    </source>
</evidence>
<keyword evidence="2 11" id="KW-0723">Serine/threonine-protein kinase</keyword>
<feature type="binding site" evidence="7">
    <location>
        <position position="44"/>
    </location>
    <ligand>
        <name>ATP</name>
        <dbReference type="ChEBI" id="CHEBI:30616"/>
    </ligand>
</feature>
<keyword evidence="9" id="KW-0472">Membrane</keyword>
<proteinExistence type="predicted"/>
<organism evidence="11 12">
    <name type="scientific">Ruania alba</name>
    <dbReference type="NCBI Taxonomy" id="648782"/>
    <lineage>
        <taxon>Bacteria</taxon>
        <taxon>Bacillati</taxon>
        <taxon>Actinomycetota</taxon>
        <taxon>Actinomycetes</taxon>
        <taxon>Micrococcales</taxon>
        <taxon>Ruaniaceae</taxon>
        <taxon>Ruania</taxon>
    </lineage>
</organism>
<dbReference type="SMART" id="SM00220">
    <property type="entry name" value="S_TKc"/>
    <property type="match status" value="1"/>
</dbReference>
<dbReference type="RefSeq" id="WP_089772141.1">
    <property type="nucleotide sequence ID" value="NZ_FNTX01000001.1"/>
</dbReference>
<dbReference type="PROSITE" id="PS00107">
    <property type="entry name" value="PROTEIN_KINASE_ATP"/>
    <property type="match status" value="1"/>
</dbReference>
<feature type="transmembrane region" description="Helical" evidence="9">
    <location>
        <begin position="377"/>
        <end position="399"/>
    </location>
</feature>
<feature type="region of interest" description="Disordered" evidence="8">
    <location>
        <begin position="405"/>
        <end position="429"/>
    </location>
</feature>
<dbReference type="Gene3D" id="1.10.510.10">
    <property type="entry name" value="Transferase(Phosphotransferase) domain 1"/>
    <property type="match status" value="1"/>
</dbReference>
<dbReference type="OrthoDB" id="9762169at2"/>
<dbReference type="InterPro" id="IPR011009">
    <property type="entry name" value="Kinase-like_dom_sf"/>
</dbReference>
<keyword evidence="9" id="KW-0812">Transmembrane</keyword>
<gene>
    <name evidence="11" type="ORF">SAMN04488554_1236</name>
</gene>
<keyword evidence="12" id="KW-1185">Reference proteome</keyword>
<dbReference type="EC" id="2.7.11.1" evidence="1"/>
<dbReference type="AlphaFoldDB" id="A0A1H5F5S7"/>
<dbReference type="InterPro" id="IPR008271">
    <property type="entry name" value="Ser/Thr_kinase_AS"/>
</dbReference>
<dbReference type="InterPro" id="IPR017441">
    <property type="entry name" value="Protein_kinase_ATP_BS"/>
</dbReference>
<dbReference type="STRING" id="648782.SAMN04488554_1236"/>
<dbReference type="GO" id="GO:0005524">
    <property type="term" value="F:ATP binding"/>
    <property type="evidence" value="ECO:0007669"/>
    <property type="project" value="UniProtKB-UniRule"/>
</dbReference>
<dbReference type="PANTHER" id="PTHR43289">
    <property type="entry name" value="MITOGEN-ACTIVATED PROTEIN KINASE KINASE KINASE 20-RELATED"/>
    <property type="match status" value="1"/>
</dbReference>
<dbReference type="CDD" id="cd14014">
    <property type="entry name" value="STKc_PknB_like"/>
    <property type="match status" value="1"/>
</dbReference>
<sequence length="511" mass="53997">MARRPPSRPPEIPGYTHDRLLGSGGFADVFLYHQHMPRREVAVKALLASAVTDDGLEQFTAEANLMAQLSTHPSIVTVFHAATTEDGRPYLVMEYCPRPNLSVRYRNERIGVAEGLRIAVRLAGAVETAHRAGILHRDIKPANVLTTAYGWPALTDFGISVATGTSAAEDTEQAGMSIPWAAPEFFADDAPRGVPADVYALAATIYTLLAARSPFELPGRSNTALDLITRIERDRVPPIGRDDVPASLEAVLARGMAKDPAQRYGSAAEFARAIHQVEQELHLTPTALDIPDTSWMDGPADGDDGEQTRVRSISTVPQRGPVQDDATRLRGVAYAAPEAPSAAEQAPAPADPAVPDPAVPASAAGDGSRLRPRTRTALIASAAAVLVAGTVTVIAYGALNSGTPIDPTEPTTEPITAPTVTTRAAPPPPEGLTLERDGGDVHAAWSVPEYDGELEYAYQVTEGDSAGGLTSVGSTTSVAIEDGADRVCILVVSINEDRQFSDEADSPQECV</sequence>
<evidence type="ECO:0000256" key="6">
    <source>
        <dbReference type="ARBA" id="ARBA00022840"/>
    </source>
</evidence>
<evidence type="ECO:0000313" key="11">
    <source>
        <dbReference type="EMBL" id="SED98643.1"/>
    </source>
</evidence>
<feature type="compositionally biased region" description="Pro residues" evidence="8">
    <location>
        <begin position="349"/>
        <end position="358"/>
    </location>
</feature>
<evidence type="ECO:0000256" key="5">
    <source>
        <dbReference type="ARBA" id="ARBA00022777"/>
    </source>
</evidence>
<evidence type="ECO:0000256" key="4">
    <source>
        <dbReference type="ARBA" id="ARBA00022741"/>
    </source>
</evidence>
<dbReference type="InterPro" id="IPR000719">
    <property type="entry name" value="Prot_kinase_dom"/>
</dbReference>
<protein>
    <recommendedName>
        <fullName evidence="1">non-specific serine/threonine protein kinase</fullName>
        <ecNumber evidence="1">2.7.11.1</ecNumber>
    </recommendedName>
</protein>
<dbReference type="GO" id="GO:0004674">
    <property type="term" value="F:protein serine/threonine kinase activity"/>
    <property type="evidence" value="ECO:0007669"/>
    <property type="project" value="UniProtKB-KW"/>
</dbReference>
<evidence type="ECO:0000256" key="8">
    <source>
        <dbReference type="SAM" id="MobiDB-lite"/>
    </source>
</evidence>
<dbReference type="PANTHER" id="PTHR43289:SF6">
    <property type="entry name" value="SERINE_THREONINE-PROTEIN KINASE NEKL-3"/>
    <property type="match status" value="1"/>
</dbReference>
<feature type="compositionally biased region" description="Low complexity" evidence="8">
    <location>
        <begin position="405"/>
        <end position="424"/>
    </location>
</feature>
<dbReference type="PROSITE" id="PS00108">
    <property type="entry name" value="PROTEIN_KINASE_ST"/>
    <property type="match status" value="1"/>
</dbReference>
<keyword evidence="3" id="KW-0808">Transferase</keyword>
<dbReference type="EMBL" id="FNTX01000001">
    <property type="protein sequence ID" value="SED98643.1"/>
    <property type="molecule type" value="Genomic_DNA"/>
</dbReference>
<name>A0A1H5F5S7_9MICO</name>
<dbReference type="Proteomes" id="UP000199220">
    <property type="component" value="Unassembled WGS sequence"/>
</dbReference>